<evidence type="ECO:0000313" key="3">
    <source>
        <dbReference type="Proteomes" id="UP000316726"/>
    </source>
</evidence>
<dbReference type="PANTHER" id="PTHR46737">
    <property type="entry name" value="OS02G0827600 PROTEIN"/>
    <property type="match status" value="1"/>
</dbReference>
<gene>
    <name evidence="2" type="ORF">A3770_02p19610</name>
</gene>
<protein>
    <submittedName>
        <fullName evidence="2">DUF3531 domain-containing protein</fullName>
    </submittedName>
</protein>
<dbReference type="Pfam" id="PF12049">
    <property type="entry name" value="DUF3531"/>
    <property type="match status" value="1"/>
</dbReference>
<feature type="compositionally biased region" description="Low complexity" evidence="1">
    <location>
        <begin position="49"/>
        <end position="58"/>
    </location>
</feature>
<proteinExistence type="predicted"/>
<dbReference type="STRING" id="1764295.A0A5B8MG90"/>
<organism evidence="2 3">
    <name type="scientific">Chloropicon primus</name>
    <dbReference type="NCBI Taxonomy" id="1764295"/>
    <lineage>
        <taxon>Eukaryota</taxon>
        <taxon>Viridiplantae</taxon>
        <taxon>Chlorophyta</taxon>
        <taxon>Chloropicophyceae</taxon>
        <taxon>Chloropicales</taxon>
        <taxon>Chloropicaceae</taxon>
        <taxon>Chloropicon</taxon>
    </lineage>
</organism>
<accession>A0A5B8MG90</accession>
<keyword evidence="3" id="KW-1185">Reference proteome</keyword>
<name>A0A5B8MG90_9CHLO</name>
<evidence type="ECO:0000256" key="1">
    <source>
        <dbReference type="SAM" id="MobiDB-lite"/>
    </source>
</evidence>
<reference evidence="2 3" key="1">
    <citation type="submission" date="2018-07" db="EMBL/GenBank/DDBJ databases">
        <title>The complete nuclear genome of the prasinophyte Chloropicon primus (CCMP1205).</title>
        <authorList>
            <person name="Pombert J.-F."/>
            <person name="Otis C."/>
            <person name="Turmel M."/>
            <person name="Lemieux C."/>
        </authorList>
    </citation>
    <scope>NUCLEOTIDE SEQUENCE [LARGE SCALE GENOMIC DNA]</scope>
    <source>
        <strain evidence="2 3">CCMP1205</strain>
    </source>
</reference>
<feature type="region of interest" description="Disordered" evidence="1">
    <location>
        <begin position="1"/>
        <end position="67"/>
    </location>
</feature>
<dbReference type="Proteomes" id="UP000316726">
    <property type="component" value="Chromosome 2"/>
</dbReference>
<dbReference type="OrthoDB" id="2014339at2759"/>
<dbReference type="AlphaFoldDB" id="A0A5B8MG90"/>
<dbReference type="InterPro" id="IPR021920">
    <property type="entry name" value="DUF3531"/>
</dbReference>
<evidence type="ECO:0000313" key="2">
    <source>
        <dbReference type="EMBL" id="QDZ19443.1"/>
    </source>
</evidence>
<dbReference type="EMBL" id="CP031035">
    <property type="protein sequence ID" value="QDZ19443.1"/>
    <property type="molecule type" value="Genomic_DNA"/>
</dbReference>
<dbReference type="PANTHER" id="PTHR46737:SF2">
    <property type="entry name" value="OS02G0827600 PROTEIN"/>
    <property type="match status" value="1"/>
</dbReference>
<sequence length="322" mass="36014">MRMRGNRGLGRTGVGRGRETGGTRWRRGGSCCATNLDNGGKGEREGKGKTSSASKAKSFGPETQPDWVRDLYQQAEDFPEEEYLKELLKDTGGDPAKIEANARRKLAQNVGEANKKTFEGEVVGAEGQGQHQHELAQMHVRFDEVDTFNLWIWFEFFSEPSEAEQEMLASVLDAWFVLGKLGSFNTVNLQISNSFEHSTSFFQYDESCLDTSLPAMFHEMEEPEFSGRNGRFWVNLGTCDEIALDLLINALHNFSNEYVSIRTLQIGGKSLASGTLDGWEAPARPTPFKQNADQVREINESIADDLSRIYNAEEGESNSQFQ</sequence>